<protein>
    <submittedName>
        <fullName evidence="2">Uncharacterized protein</fullName>
    </submittedName>
</protein>
<feature type="region of interest" description="Disordered" evidence="1">
    <location>
        <begin position="44"/>
        <end position="73"/>
    </location>
</feature>
<evidence type="ECO:0000256" key="1">
    <source>
        <dbReference type="SAM" id="MobiDB-lite"/>
    </source>
</evidence>
<proteinExistence type="predicted"/>
<feature type="compositionally biased region" description="Acidic residues" evidence="1">
    <location>
        <begin position="53"/>
        <end position="73"/>
    </location>
</feature>
<sequence>MITLRIQTPVEGFTGEVVGVSFVDGFGETEDENAIAYFIRQGFGLDGSAPEGTEPEPEAEAEVELEPEYEPED</sequence>
<reference evidence="2" key="1">
    <citation type="journal article" date="2021" name="Proc. Natl. Acad. Sci. U.S.A.">
        <title>A Catalog of Tens of Thousands of Viruses from Human Metagenomes Reveals Hidden Associations with Chronic Diseases.</title>
        <authorList>
            <person name="Tisza M.J."/>
            <person name="Buck C.B."/>
        </authorList>
    </citation>
    <scope>NUCLEOTIDE SEQUENCE</scope>
    <source>
        <strain evidence="2">CtrEg9</strain>
    </source>
</reference>
<dbReference type="EMBL" id="BK015417">
    <property type="protein sequence ID" value="DAE05796.1"/>
    <property type="molecule type" value="Genomic_DNA"/>
</dbReference>
<name>A0A8S5PHY7_9CAUD</name>
<evidence type="ECO:0000313" key="2">
    <source>
        <dbReference type="EMBL" id="DAE05796.1"/>
    </source>
</evidence>
<accession>A0A8S5PHY7</accession>
<organism evidence="2">
    <name type="scientific">Siphoviridae sp. ctrEg9</name>
    <dbReference type="NCBI Taxonomy" id="2825688"/>
    <lineage>
        <taxon>Viruses</taxon>
        <taxon>Duplodnaviria</taxon>
        <taxon>Heunggongvirae</taxon>
        <taxon>Uroviricota</taxon>
        <taxon>Caudoviricetes</taxon>
    </lineage>
</organism>